<protein>
    <submittedName>
        <fullName evidence="3">Class I SAM-dependent methyltransferase</fullName>
        <ecNumber evidence="3">2.1.1.-</ecNumber>
    </submittedName>
</protein>
<dbReference type="InterPro" id="IPR029063">
    <property type="entry name" value="SAM-dependent_MTases_sf"/>
</dbReference>
<comment type="caution">
    <text evidence="3">The sequence shown here is derived from an EMBL/GenBank/DDBJ whole genome shotgun (WGS) entry which is preliminary data.</text>
</comment>
<dbReference type="Pfam" id="PF13649">
    <property type="entry name" value="Methyltransf_25"/>
    <property type="match status" value="1"/>
</dbReference>
<evidence type="ECO:0000313" key="4">
    <source>
        <dbReference type="Proteomes" id="UP001227964"/>
    </source>
</evidence>
<dbReference type="GO" id="GO:0032259">
    <property type="term" value="P:methylation"/>
    <property type="evidence" value="ECO:0007669"/>
    <property type="project" value="UniProtKB-KW"/>
</dbReference>
<dbReference type="SUPFAM" id="SSF53335">
    <property type="entry name" value="S-adenosyl-L-methionine-dependent methyltransferases"/>
    <property type="match status" value="1"/>
</dbReference>
<evidence type="ECO:0000313" key="3">
    <source>
        <dbReference type="EMBL" id="MDL0434006.1"/>
    </source>
</evidence>
<organism evidence="3 4">
    <name type="scientific">Marinobacter azerbaijanicus</name>
    <dbReference type="NCBI Taxonomy" id="3050455"/>
    <lineage>
        <taxon>Bacteria</taxon>
        <taxon>Pseudomonadati</taxon>
        <taxon>Pseudomonadota</taxon>
        <taxon>Gammaproteobacteria</taxon>
        <taxon>Pseudomonadales</taxon>
        <taxon>Marinobacteraceae</taxon>
        <taxon>Marinobacter</taxon>
    </lineage>
</organism>
<name>A0ABT7IIK5_9GAMM</name>
<dbReference type="Proteomes" id="UP001227964">
    <property type="component" value="Unassembled WGS sequence"/>
</dbReference>
<evidence type="ECO:0000256" key="1">
    <source>
        <dbReference type="ARBA" id="ARBA00022679"/>
    </source>
</evidence>
<accession>A0ABT7IIK5</accession>
<feature type="domain" description="Methyltransferase" evidence="2">
    <location>
        <begin position="43"/>
        <end position="139"/>
    </location>
</feature>
<keyword evidence="1 3" id="KW-0808">Transferase</keyword>
<dbReference type="Gene3D" id="3.40.50.150">
    <property type="entry name" value="Vaccinia Virus protein VP39"/>
    <property type="match status" value="1"/>
</dbReference>
<dbReference type="InterPro" id="IPR041698">
    <property type="entry name" value="Methyltransf_25"/>
</dbReference>
<dbReference type="GO" id="GO:0008168">
    <property type="term" value="F:methyltransferase activity"/>
    <property type="evidence" value="ECO:0007669"/>
    <property type="project" value="UniProtKB-KW"/>
</dbReference>
<keyword evidence="3" id="KW-0489">Methyltransferase</keyword>
<dbReference type="RefSeq" id="WP_285394079.1">
    <property type="nucleotide sequence ID" value="NZ_JASSVS010000032.1"/>
</dbReference>
<reference evidence="3 4" key="1">
    <citation type="submission" date="2023-06" db="EMBL/GenBank/DDBJ databases">
        <title>Marinobacter azerbaijanicus a moderately halophilic, isolated from Urmia Lake in Azerbaijan region of Iran.</title>
        <authorList>
            <person name="Sanchez-Porro C."/>
            <person name="Aghdam E.M."/>
            <person name="Saheb S.M."/>
            <person name="Tarhriz V."/>
            <person name="Kazemi E."/>
            <person name="Ammozegar M.A."/>
            <person name="Ventosa A."/>
            <person name="Hejazi M.S."/>
        </authorList>
    </citation>
    <scope>NUCLEOTIDE SEQUENCE [LARGE SCALE GENOMIC DNA]</scope>
    <source>
        <strain evidence="3 4">TBZ242</strain>
    </source>
</reference>
<dbReference type="EMBL" id="JASSVS010000032">
    <property type="protein sequence ID" value="MDL0434006.1"/>
    <property type="molecule type" value="Genomic_DNA"/>
</dbReference>
<proteinExistence type="predicted"/>
<keyword evidence="4" id="KW-1185">Reference proteome</keyword>
<dbReference type="PANTHER" id="PTHR43861">
    <property type="entry name" value="TRANS-ACONITATE 2-METHYLTRANSFERASE-RELATED"/>
    <property type="match status" value="1"/>
</dbReference>
<dbReference type="CDD" id="cd02440">
    <property type="entry name" value="AdoMet_MTases"/>
    <property type="match status" value="1"/>
</dbReference>
<evidence type="ECO:0000259" key="2">
    <source>
        <dbReference type="Pfam" id="PF13649"/>
    </source>
</evidence>
<dbReference type="EC" id="2.1.1.-" evidence="3"/>
<sequence length="249" mass="28124">MYDEISELYHLVYEDWEAAIQKQAMALNSLFRDMIGTVPLSLLDVSCGIGTQSLGLAAMGYNVTGSDLSPSAVERARREARQRGLEIDFSIADMRECSAIHSNQFDIVISMDNSIPHLQGVEEVSRALQGFYQCLRPGGIAVIGIRDYHPNEDRKSPQMWPYGFREHGGHRYFVYQTRDWYGDSYRVAMYFIREADRGCDAQVTSGVSTYYAISVDQVMSIFTDIGFDGVRRIDNLAHQPVIVGRRPEA</sequence>
<gene>
    <name evidence="3" type="ORF">QPM17_22965</name>
</gene>